<dbReference type="OrthoDB" id="9799827at2"/>
<keyword evidence="4" id="KW-0762">Sugar transport</keyword>
<comment type="subcellular location">
    <subcellularLocation>
        <location evidence="1">Cytoplasm</location>
    </subcellularLocation>
</comment>
<dbReference type="AlphaFoldDB" id="A0A1B8RLW8"/>
<dbReference type="GO" id="GO:0009401">
    <property type="term" value="P:phosphoenolpyruvate-dependent sugar phosphotransferase system"/>
    <property type="evidence" value="ECO:0007669"/>
    <property type="project" value="UniProtKB-KW"/>
</dbReference>
<proteinExistence type="predicted"/>
<keyword evidence="7" id="KW-0418">Kinase</keyword>
<evidence type="ECO:0000256" key="5">
    <source>
        <dbReference type="ARBA" id="ARBA00022679"/>
    </source>
</evidence>
<evidence type="ECO:0000313" key="10">
    <source>
        <dbReference type="Proteomes" id="UP000092714"/>
    </source>
</evidence>
<gene>
    <name evidence="9" type="ORF">CP373A1_13880</name>
</gene>
<keyword evidence="6" id="KW-0598">Phosphotransferase system</keyword>
<accession>A0A1B8RLW8</accession>
<organism evidence="9 10">
    <name type="scientific">Clostridium paraputrificum</name>
    <dbReference type="NCBI Taxonomy" id="29363"/>
    <lineage>
        <taxon>Bacteria</taxon>
        <taxon>Bacillati</taxon>
        <taxon>Bacillota</taxon>
        <taxon>Clostridia</taxon>
        <taxon>Eubacteriales</taxon>
        <taxon>Clostridiaceae</taxon>
        <taxon>Clostridium</taxon>
    </lineage>
</organism>
<evidence type="ECO:0000256" key="2">
    <source>
        <dbReference type="ARBA" id="ARBA00022448"/>
    </source>
</evidence>
<sequence>MYKVLVVSHSNLCKGFKDALEMILGQSSSVEYLGLDEDGIDFFYQSLKNKIDELKKDSDEILVLADLFGGSPFNRVLMEASKDEKIKLISGVNLPMVIEAVMNETSKLDEVILQIIESGKDSIKKGIILNNNDSEDE</sequence>
<keyword evidence="10" id="KW-1185">Reference proteome</keyword>
<dbReference type="InterPro" id="IPR033887">
    <property type="entry name" value="PTS_IIA_man"/>
</dbReference>
<evidence type="ECO:0000256" key="3">
    <source>
        <dbReference type="ARBA" id="ARBA00022490"/>
    </source>
</evidence>
<dbReference type="PANTHER" id="PTHR33799:SF1">
    <property type="entry name" value="PTS SYSTEM MANNOSE-SPECIFIC EIIAB COMPONENT-RELATED"/>
    <property type="match status" value="1"/>
</dbReference>
<evidence type="ECO:0000313" key="9">
    <source>
        <dbReference type="EMBL" id="OBY09753.1"/>
    </source>
</evidence>
<evidence type="ECO:0000259" key="8">
    <source>
        <dbReference type="PROSITE" id="PS51096"/>
    </source>
</evidence>
<keyword evidence="5" id="KW-0808">Transferase</keyword>
<reference evidence="9 10" key="1">
    <citation type="submission" date="2016-06" db="EMBL/GenBank/DDBJ databases">
        <authorList>
            <person name="Kjaerup R.B."/>
            <person name="Dalgaard T.S."/>
            <person name="Juul-Madsen H.R."/>
        </authorList>
    </citation>
    <scope>NUCLEOTIDE SEQUENCE [LARGE SCALE GENOMIC DNA]</scope>
    <source>
        <strain evidence="9 10">373-A1</strain>
    </source>
</reference>
<dbReference type="PROSITE" id="PS51096">
    <property type="entry name" value="PTS_EIIA_TYPE_4"/>
    <property type="match status" value="1"/>
</dbReference>
<feature type="domain" description="PTS EIIA type-4" evidence="8">
    <location>
        <begin position="1"/>
        <end position="123"/>
    </location>
</feature>
<dbReference type="EMBL" id="MAPZ01000026">
    <property type="protein sequence ID" value="OBY09753.1"/>
    <property type="molecule type" value="Genomic_DNA"/>
</dbReference>
<dbReference type="PANTHER" id="PTHR33799">
    <property type="entry name" value="PTS PERMEASE-RELATED-RELATED"/>
    <property type="match status" value="1"/>
</dbReference>
<comment type="caution">
    <text evidence="9">The sequence shown here is derived from an EMBL/GenBank/DDBJ whole genome shotgun (WGS) entry which is preliminary data.</text>
</comment>
<dbReference type="GO" id="GO:0016020">
    <property type="term" value="C:membrane"/>
    <property type="evidence" value="ECO:0007669"/>
    <property type="project" value="InterPro"/>
</dbReference>
<dbReference type="Pfam" id="PF03610">
    <property type="entry name" value="EIIA-man"/>
    <property type="match status" value="1"/>
</dbReference>
<evidence type="ECO:0000256" key="7">
    <source>
        <dbReference type="ARBA" id="ARBA00022777"/>
    </source>
</evidence>
<protein>
    <recommendedName>
        <fullName evidence="8">PTS EIIA type-4 domain-containing protein</fullName>
    </recommendedName>
</protein>
<dbReference type="InterPro" id="IPR004701">
    <property type="entry name" value="PTS_EIIA_man-typ"/>
</dbReference>
<evidence type="ECO:0000256" key="4">
    <source>
        <dbReference type="ARBA" id="ARBA00022597"/>
    </source>
</evidence>
<keyword evidence="2" id="KW-0813">Transport</keyword>
<evidence type="ECO:0000256" key="6">
    <source>
        <dbReference type="ARBA" id="ARBA00022683"/>
    </source>
</evidence>
<dbReference type="InterPro" id="IPR051471">
    <property type="entry name" value="Bacterial_PTS_sugar_comp"/>
</dbReference>
<dbReference type="InterPro" id="IPR036662">
    <property type="entry name" value="PTS_EIIA_man-typ_sf"/>
</dbReference>
<dbReference type="SUPFAM" id="SSF53062">
    <property type="entry name" value="PTS system fructose IIA component-like"/>
    <property type="match status" value="1"/>
</dbReference>
<name>A0A1B8RLW8_9CLOT</name>
<dbReference type="RefSeq" id="WP_065254750.1">
    <property type="nucleotide sequence ID" value="NZ_CABJAZ010000008.1"/>
</dbReference>
<dbReference type="Proteomes" id="UP000092714">
    <property type="component" value="Unassembled WGS sequence"/>
</dbReference>
<dbReference type="GO" id="GO:0016301">
    <property type="term" value="F:kinase activity"/>
    <property type="evidence" value="ECO:0007669"/>
    <property type="project" value="UniProtKB-KW"/>
</dbReference>
<dbReference type="CDD" id="cd00006">
    <property type="entry name" value="PTS_IIA_man"/>
    <property type="match status" value="1"/>
</dbReference>
<keyword evidence="3" id="KW-0963">Cytoplasm</keyword>
<dbReference type="GO" id="GO:0005737">
    <property type="term" value="C:cytoplasm"/>
    <property type="evidence" value="ECO:0007669"/>
    <property type="project" value="UniProtKB-SubCell"/>
</dbReference>
<dbReference type="Gene3D" id="3.40.50.510">
    <property type="entry name" value="Phosphotransferase system, mannose-type IIA component"/>
    <property type="match status" value="1"/>
</dbReference>
<evidence type="ECO:0000256" key="1">
    <source>
        <dbReference type="ARBA" id="ARBA00004496"/>
    </source>
</evidence>